<keyword evidence="1" id="KW-1133">Transmembrane helix</keyword>
<evidence type="ECO:0000313" key="3">
    <source>
        <dbReference type="Proteomes" id="UP000446768"/>
    </source>
</evidence>
<keyword evidence="1" id="KW-0812">Transmembrane</keyword>
<evidence type="ECO:0000256" key="1">
    <source>
        <dbReference type="SAM" id="Phobius"/>
    </source>
</evidence>
<dbReference type="InterPro" id="IPR010699">
    <property type="entry name" value="DUF1275"/>
</dbReference>
<dbReference type="Proteomes" id="UP000446768">
    <property type="component" value="Unassembled WGS sequence"/>
</dbReference>
<name>A0A7X2INJ3_9BURK</name>
<feature type="transmembrane region" description="Helical" evidence="1">
    <location>
        <begin position="219"/>
        <end position="242"/>
    </location>
</feature>
<dbReference type="EMBL" id="WKJJ01000008">
    <property type="protein sequence ID" value="MRV72847.1"/>
    <property type="molecule type" value="Genomic_DNA"/>
</dbReference>
<keyword evidence="3" id="KW-1185">Reference proteome</keyword>
<protein>
    <submittedName>
        <fullName evidence="2">DUF1275 domain-containing protein</fullName>
    </submittedName>
</protein>
<feature type="transmembrane region" description="Helical" evidence="1">
    <location>
        <begin position="21"/>
        <end position="44"/>
    </location>
</feature>
<proteinExistence type="predicted"/>
<comment type="caution">
    <text evidence="2">The sequence shown here is derived from an EMBL/GenBank/DDBJ whole genome shotgun (WGS) entry which is preliminary data.</text>
</comment>
<gene>
    <name evidence="2" type="ORF">GJ700_14140</name>
</gene>
<organism evidence="2 3">
    <name type="scientific">Pseudoduganella rivuli</name>
    <dbReference type="NCBI Taxonomy" id="2666085"/>
    <lineage>
        <taxon>Bacteria</taxon>
        <taxon>Pseudomonadati</taxon>
        <taxon>Pseudomonadota</taxon>
        <taxon>Betaproteobacteria</taxon>
        <taxon>Burkholderiales</taxon>
        <taxon>Oxalobacteraceae</taxon>
        <taxon>Telluria group</taxon>
        <taxon>Pseudoduganella</taxon>
    </lineage>
</organism>
<evidence type="ECO:0000313" key="2">
    <source>
        <dbReference type="EMBL" id="MRV72847.1"/>
    </source>
</evidence>
<feature type="transmembrane region" description="Helical" evidence="1">
    <location>
        <begin position="127"/>
        <end position="147"/>
    </location>
</feature>
<accession>A0A7X2INJ3</accession>
<dbReference type="PANTHER" id="PTHR37314:SF4">
    <property type="entry name" value="UPF0700 TRANSMEMBRANE PROTEIN YOAK"/>
    <property type="match status" value="1"/>
</dbReference>
<dbReference type="Pfam" id="PF06912">
    <property type="entry name" value="DUF1275"/>
    <property type="match status" value="1"/>
</dbReference>
<feature type="transmembrane region" description="Helical" evidence="1">
    <location>
        <begin position="64"/>
        <end position="88"/>
    </location>
</feature>
<keyword evidence="1" id="KW-0472">Membrane</keyword>
<feature type="transmembrane region" description="Helical" evidence="1">
    <location>
        <begin position="100"/>
        <end position="121"/>
    </location>
</feature>
<sequence length="256" mass="26831">MPIHYIRQLTGAQRAAASNRHLGIALAFIAGAANAGGFLAVHQYTSHMTGIVSSMADNLAMGAANLALDGLGALLSFLAGAACSAIMVNYARRHQLHSTYALPLLVEAALLLGFGVLGARLAQIDLLFIPVTVMLLCFTMGLQNAVITKLSNAEIRTTHITGLMTDIGIELGKMAYWNATPGMPPVRADFARLRILLALAGAFFAGGVAGALSFTRIGYGATVILALLLVVLAIVPVVDDALAAWRKLARRRGNPS</sequence>
<dbReference type="AlphaFoldDB" id="A0A7X2INJ3"/>
<reference evidence="2 3" key="1">
    <citation type="submission" date="2019-11" db="EMBL/GenBank/DDBJ databases">
        <title>Novel species isolated from a subtropical stream in China.</title>
        <authorList>
            <person name="Lu H."/>
        </authorList>
    </citation>
    <scope>NUCLEOTIDE SEQUENCE [LARGE SCALE GENOMIC DNA]</scope>
    <source>
        <strain evidence="2 3">FT92W</strain>
    </source>
</reference>
<dbReference type="PANTHER" id="PTHR37314">
    <property type="entry name" value="SLR0142 PROTEIN"/>
    <property type="match status" value="1"/>
</dbReference>
<feature type="transmembrane region" description="Helical" evidence="1">
    <location>
        <begin position="193"/>
        <end position="213"/>
    </location>
</feature>